<evidence type="ECO:0000256" key="6">
    <source>
        <dbReference type="PIRSR" id="PIRSR038994-1"/>
    </source>
</evidence>
<dbReference type="GO" id="GO:0008448">
    <property type="term" value="F:N-acetylglucosamine-6-phosphate deacetylase activity"/>
    <property type="evidence" value="ECO:0007669"/>
    <property type="project" value="InterPro"/>
</dbReference>
<dbReference type="Proteomes" id="UP000000322">
    <property type="component" value="Chromosome"/>
</dbReference>
<feature type="binding site" evidence="8">
    <location>
        <position position="212"/>
    </location>
    <ligand>
        <name>Zn(2+)</name>
        <dbReference type="ChEBI" id="CHEBI:29105"/>
    </ligand>
</feature>
<accession>D1BIX2</accession>
<dbReference type="AlphaFoldDB" id="D1BIX2"/>
<gene>
    <name evidence="10" type="ordered locus">Sked_01930</name>
</gene>
<evidence type="ECO:0000256" key="7">
    <source>
        <dbReference type="PIRSR" id="PIRSR038994-2"/>
    </source>
</evidence>
<keyword evidence="2 8" id="KW-0479">Metal-binding</keyword>
<evidence type="ECO:0000313" key="10">
    <source>
        <dbReference type="EMBL" id="ACZ20164.1"/>
    </source>
</evidence>
<evidence type="ECO:0000256" key="3">
    <source>
        <dbReference type="ARBA" id="ARBA00022801"/>
    </source>
</evidence>
<feature type="domain" description="Amidohydrolase-related" evidence="9">
    <location>
        <begin position="68"/>
        <end position="394"/>
    </location>
</feature>
<dbReference type="InterPro" id="IPR032466">
    <property type="entry name" value="Metal_Hydrolase"/>
</dbReference>
<dbReference type="HOGENOM" id="CLU_032482_1_2_11"/>
<dbReference type="PIRSF" id="PIRSF038994">
    <property type="entry name" value="NagA"/>
    <property type="match status" value="1"/>
</dbReference>
<dbReference type="InterPro" id="IPR003764">
    <property type="entry name" value="GlcNAc_6-P_deAcase"/>
</dbReference>
<dbReference type="Pfam" id="PF01979">
    <property type="entry name" value="Amidohydro_1"/>
    <property type="match status" value="1"/>
</dbReference>
<keyword evidence="3 5" id="KW-0378">Hydrolase</keyword>
<evidence type="ECO:0000256" key="1">
    <source>
        <dbReference type="ARBA" id="ARBA00010716"/>
    </source>
</evidence>
<dbReference type="eggNOG" id="COG1820">
    <property type="taxonomic scope" value="Bacteria"/>
</dbReference>
<feature type="binding site" evidence="8">
    <location>
        <position position="146"/>
    </location>
    <ligand>
        <name>Zn(2+)</name>
        <dbReference type="ChEBI" id="CHEBI:29105"/>
    </ligand>
</feature>
<feature type="binding site" evidence="7">
    <location>
        <begin position="324"/>
        <end position="326"/>
    </location>
    <ligand>
        <name>substrate</name>
    </ligand>
</feature>
<dbReference type="EMBL" id="CP001819">
    <property type="protein sequence ID" value="ACZ20164.1"/>
    <property type="molecule type" value="Genomic_DNA"/>
</dbReference>
<dbReference type="GO" id="GO:0046872">
    <property type="term" value="F:metal ion binding"/>
    <property type="evidence" value="ECO:0007669"/>
    <property type="project" value="UniProtKB-KW"/>
</dbReference>
<evidence type="ECO:0000313" key="11">
    <source>
        <dbReference type="Proteomes" id="UP000000322"/>
    </source>
</evidence>
<feature type="binding site" evidence="7">
    <location>
        <position position="244"/>
    </location>
    <ligand>
        <name>substrate</name>
    </ligand>
</feature>
<evidence type="ECO:0000256" key="8">
    <source>
        <dbReference type="PIRSR" id="PIRSR038994-3"/>
    </source>
</evidence>
<evidence type="ECO:0000259" key="9">
    <source>
        <dbReference type="Pfam" id="PF01979"/>
    </source>
</evidence>
<dbReference type="PANTHER" id="PTHR11113:SF14">
    <property type="entry name" value="N-ACETYLGLUCOSAMINE-6-PHOSPHATE DEACETYLASE"/>
    <property type="match status" value="1"/>
</dbReference>
<dbReference type="SUPFAM" id="SSF51556">
    <property type="entry name" value="Metallo-dependent hydrolases"/>
    <property type="match status" value="1"/>
</dbReference>
<dbReference type="PANTHER" id="PTHR11113">
    <property type="entry name" value="N-ACETYLGLUCOSAMINE-6-PHOSPHATE DEACETYLASE"/>
    <property type="match status" value="1"/>
</dbReference>
<feature type="binding site" evidence="7">
    <location>
        <position position="157"/>
    </location>
    <ligand>
        <name>substrate</name>
    </ligand>
</feature>
<dbReference type="InterPro" id="IPR006680">
    <property type="entry name" value="Amidohydro-rel"/>
</dbReference>
<keyword evidence="11" id="KW-1185">Reference proteome</keyword>
<name>D1BIX2_SANKS</name>
<feature type="binding site" evidence="7">
    <location>
        <begin position="236"/>
        <end position="237"/>
    </location>
    <ligand>
        <name>substrate</name>
    </ligand>
</feature>
<dbReference type="RefSeq" id="WP_012865233.1">
    <property type="nucleotide sequence ID" value="NC_013521.1"/>
</dbReference>
<feature type="active site" description="Proton donor/acceptor" evidence="6">
    <location>
        <position position="290"/>
    </location>
</feature>
<feature type="binding site" evidence="8">
    <location>
        <position position="233"/>
    </location>
    <ligand>
        <name>Zn(2+)</name>
        <dbReference type="ChEBI" id="CHEBI:29105"/>
    </ligand>
</feature>
<dbReference type="KEGG" id="ske:Sked_01930"/>
<dbReference type="STRING" id="446469.Sked_01930"/>
<sequence>MTTTLVHSVLLVSHGTETPDAWVLLDGPQVAAVGQGTTWRARVDVDGSADGPTPAPPGTTVVDGTGKVLVPGFVDVHGHGALGVGYEQPAGPTEVLRAVEHHRSHGSTHQVLSLATAPLDALADRLALVAELTRTPGSGVLGSHLEGPWLALSHCGAHDTRLLRTPSAADVARLLAVADGTLVQVTLAPELPGATEAIRALVDARVVPAVGHTGADLETTQRAFDAGARVLTHALNGMPGLHHRAPGPVAAALADDRVTLEVVNDGVHVHPAMVALLAAQAPGRVALVTDAGAATGQGDGTYRLGSMDVRVAGGVARLVEGGSLAGSTLTLDAALRRAVQDVGLPLGQAVGAVTDVPARAVGRPDLGVLRVGSRSDAVLLDARLRVDTVWFNGRSLPGAPNEE</sequence>
<organism evidence="10 11">
    <name type="scientific">Sanguibacter keddieii (strain ATCC 51767 / DSM 10542 / NCFB 3025 / ST-74)</name>
    <dbReference type="NCBI Taxonomy" id="446469"/>
    <lineage>
        <taxon>Bacteria</taxon>
        <taxon>Bacillati</taxon>
        <taxon>Actinomycetota</taxon>
        <taxon>Actinomycetes</taxon>
        <taxon>Micrococcales</taxon>
        <taxon>Sanguibacteraceae</taxon>
        <taxon>Sanguibacter</taxon>
    </lineage>
</organism>
<dbReference type="Gene3D" id="2.30.40.10">
    <property type="entry name" value="Urease, subunit C, domain 1"/>
    <property type="match status" value="1"/>
</dbReference>
<dbReference type="Gene3D" id="3.20.20.140">
    <property type="entry name" value="Metal-dependent hydrolases"/>
    <property type="match status" value="1"/>
</dbReference>
<comment type="cofactor">
    <cofactor evidence="8">
        <name>a divalent metal cation</name>
        <dbReference type="ChEBI" id="CHEBI:60240"/>
    </cofactor>
    <text evidence="8">Binds 1 divalent metal cation per subunit.</text>
</comment>
<dbReference type="SUPFAM" id="SSF51338">
    <property type="entry name" value="Composite domain of metallo-dependent hydrolases"/>
    <property type="match status" value="1"/>
</dbReference>
<comment type="similarity">
    <text evidence="1 5">Belongs to the metallo-dependent hydrolases superfamily. NagA family.</text>
</comment>
<reference evidence="10 11" key="1">
    <citation type="journal article" date="2009" name="Stand. Genomic Sci.">
        <title>Complete genome sequence of Sanguibacter keddieii type strain (ST-74).</title>
        <authorList>
            <person name="Ivanova N."/>
            <person name="Sikorski J."/>
            <person name="Sims D."/>
            <person name="Brettin T."/>
            <person name="Detter J.C."/>
            <person name="Han C."/>
            <person name="Lapidus A."/>
            <person name="Copeland A."/>
            <person name="Glavina Del Rio T."/>
            <person name="Nolan M."/>
            <person name="Chen F."/>
            <person name="Lucas S."/>
            <person name="Tice H."/>
            <person name="Cheng J.F."/>
            <person name="Bruce D."/>
            <person name="Goodwin L."/>
            <person name="Pitluck S."/>
            <person name="Pati A."/>
            <person name="Mavromatis K."/>
            <person name="Chen A."/>
            <person name="Palaniappan K."/>
            <person name="D'haeseleer P."/>
            <person name="Chain P."/>
            <person name="Bristow J."/>
            <person name="Eisen J.A."/>
            <person name="Markowitz V."/>
            <person name="Hugenholtz P."/>
            <person name="Goker M."/>
            <person name="Pukall R."/>
            <person name="Klenk H.P."/>
            <person name="Kyrpides N.C."/>
        </authorList>
    </citation>
    <scope>NUCLEOTIDE SEQUENCE [LARGE SCALE GENOMIC DNA]</scope>
    <source>
        <strain evidence="11">ATCC 51767 / DSM 10542 / NCFB 3025 / ST-74</strain>
    </source>
</reference>
<evidence type="ECO:0000256" key="2">
    <source>
        <dbReference type="ARBA" id="ARBA00022723"/>
    </source>
</evidence>
<protein>
    <submittedName>
        <fullName evidence="10">N-acetylglucosamine-6-phosphate deacetylase</fullName>
    </submittedName>
</protein>
<evidence type="ECO:0000256" key="5">
    <source>
        <dbReference type="PIRNR" id="PIRNR038994"/>
    </source>
</evidence>
<dbReference type="OrthoDB" id="9776488at2"/>
<keyword evidence="4 5" id="KW-0119">Carbohydrate metabolism</keyword>
<proteinExistence type="inferred from homology"/>
<dbReference type="GO" id="GO:0006046">
    <property type="term" value="P:N-acetylglucosamine catabolic process"/>
    <property type="evidence" value="ECO:0007669"/>
    <property type="project" value="TreeGrafter"/>
</dbReference>
<evidence type="ECO:0000256" key="4">
    <source>
        <dbReference type="ARBA" id="ARBA00023277"/>
    </source>
</evidence>
<dbReference type="InterPro" id="IPR011059">
    <property type="entry name" value="Metal-dep_hydrolase_composite"/>
</dbReference>
<feature type="binding site" evidence="7">
    <location>
        <position position="268"/>
    </location>
    <ligand>
        <name>substrate</name>
    </ligand>
</feature>